<keyword evidence="18" id="KW-1185">Reference proteome</keyword>
<evidence type="ECO:0000256" key="9">
    <source>
        <dbReference type="ARBA" id="ARBA00022777"/>
    </source>
</evidence>
<dbReference type="SUPFAM" id="SSF55874">
    <property type="entry name" value="ATPase domain of HSP90 chaperone/DNA topoisomerase II/histidine kinase"/>
    <property type="match status" value="1"/>
</dbReference>
<evidence type="ECO:0000256" key="4">
    <source>
        <dbReference type="ARBA" id="ARBA00022475"/>
    </source>
</evidence>
<keyword evidence="5" id="KW-0597">Phosphoprotein</keyword>
<feature type="domain" description="Histidine kinase" evidence="15">
    <location>
        <begin position="271"/>
        <end position="485"/>
    </location>
</feature>
<dbReference type="SUPFAM" id="SSF47384">
    <property type="entry name" value="Homodimeric domain of signal transducing histidine kinase"/>
    <property type="match status" value="1"/>
</dbReference>
<dbReference type="GO" id="GO:0000155">
    <property type="term" value="F:phosphorelay sensor kinase activity"/>
    <property type="evidence" value="ECO:0007669"/>
    <property type="project" value="InterPro"/>
</dbReference>
<keyword evidence="6" id="KW-0808">Transferase</keyword>
<evidence type="ECO:0000256" key="14">
    <source>
        <dbReference type="SAM" id="Phobius"/>
    </source>
</evidence>
<dbReference type="InterPro" id="IPR003594">
    <property type="entry name" value="HATPase_dom"/>
</dbReference>
<reference evidence="17 18" key="1">
    <citation type="submission" date="2018-09" db="EMBL/GenBank/DDBJ databases">
        <authorList>
            <person name="Wang Z."/>
        </authorList>
    </citation>
    <scope>NUCLEOTIDE SEQUENCE [LARGE SCALE GENOMIC DNA]</scope>
    <source>
        <strain evidence="17 18">ALS 81</strain>
    </source>
</reference>
<keyword evidence="7 14" id="KW-0812">Transmembrane</keyword>
<dbReference type="SUPFAM" id="SSF158472">
    <property type="entry name" value="HAMP domain-like"/>
    <property type="match status" value="1"/>
</dbReference>
<dbReference type="Pfam" id="PF00672">
    <property type="entry name" value="HAMP"/>
    <property type="match status" value="1"/>
</dbReference>
<proteinExistence type="predicted"/>
<comment type="catalytic activity">
    <reaction evidence="1">
        <text>ATP + protein L-histidine = ADP + protein N-phospho-L-histidine.</text>
        <dbReference type="EC" id="2.7.13.3"/>
    </reaction>
</comment>
<dbReference type="Pfam" id="PF00512">
    <property type="entry name" value="HisKA"/>
    <property type="match status" value="1"/>
</dbReference>
<comment type="subcellular location">
    <subcellularLocation>
        <location evidence="2">Cell membrane</location>
        <topology evidence="2">Multi-pass membrane protein</topology>
    </subcellularLocation>
</comment>
<evidence type="ECO:0000256" key="2">
    <source>
        <dbReference type="ARBA" id="ARBA00004651"/>
    </source>
</evidence>
<dbReference type="PROSITE" id="PS50885">
    <property type="entry name" value="HAMP"/>
    <property type="match status" value="1"/>
</dbReference>
<dbReference type="InterPro" id="IPR005467">
    <property type="entry name" value="His_kinase_dom"/>
</dbReference>
<accession>A0A420E8F2</accession>
<keyword evidence="12" id="KW-0902">Two-component regulatory system</keyword>
<dbReference type="PANTHER" id="PTHR45528">
    <property type="entry name" value="SENSOR HISTIDINE KINASE CPXA"/>
    <property type="match status" value="1"/>
</dbReference>
<keyword evidence="9" id="KW-0418">Kinase</keyword>
<dbReference type="InterPro" id="IPR050398">
    <property type="entry name" value="HssS/ArlS-like"/>
</dbReference>
<sequence length="485" mass="54587">MLLISIVRIPIFTKLFVSIFLVSSLMLGSMSWMINSSFRLGLQEMVNDDELNKVELIAEETKRYYSQNFGWKKLSEAPFLWAGILRQHGEAPPRPPGPELNSIQESEEHILPPSDQVSMAPLGQRLNLIDGNGVNVLGDRRNLKESSANAQLSRIAIVIDEKTVGWVSILQSRSLSGRLADNFYQQQSQHMLAIALLTIACSLVIAFFLVRHFLKPLRALHQGTQAIESGDFEYQIQEQGNDEFTELTQVFNRLVLSLKKQKQDRENWLSDISHELRTPLAVLKGEIEAIQDGIRPASPEYVDSLHRQVLNLENLVNDLHQLSLSDSGIKPQHFELDLALIVQQLTAQNQHRFSENKLRLSYEVEDQQTLYMLGDDKTIRQLITNLLENSYRYTDSGGEVHLQLSTEQNALKLCIDDSYPGVDEHALPRLFERLYRVDSSRNRASGGSGLGLSICQSIAEAHSGSIIAQQSPLGGLRVIVTLAKK</sequence>
<keyword evidence="11 14" id="KW-1133">Transmembrane helix</keyword>
<dbReference type="InterPro" id="IPR003660">
    <property type="entry name" value="HAMP_dom"/>
</dbReference>
<evidence type="ECO:0000256" key="13">
    <source>
        <dbReference type="ARBA" id="ARBA00023136"/>
    </source>
</evidence>
<evidence type="ECO:0000313" key="18">
    <source>
        <dbReference type="Proteomes" id="UP000286482"/>
    </source>
</evidence>
<dbReference type="SMART" id="SM00388">
    <property type="entry name" value="HisKA"/>
    <property type="match status" value="1"/>
</dbReference>
<feature type="transmembrane region" description="Helical" evidence="14">
    <location>
        <begin position="12"/>
        <end position="34"/>
    </location>
</feature>
<feature type="domain" description="HAMP" evidence="16">
    <location>
        <begin position="211"/>
        <end position="263"/>
    </location>
</feature>
<dbReference type="PANTHER" id="PTHR45528:SF1">
    <property type="entry name" value="SENSOR HISTIDINE KINASE CPXA"/>
    <property type="match status" value="1"/>
</dbReference>
<dbReference type="CDD" id="cd00082">
    <property type="entry name" value="HisKA"/>
    <property type="match status" value="1"/>
</dbReference>
<evidence type="ECO:0000256" key="3">
    <source>
        <dbReference type="ARBA" id="ARBA00012438"/>
    </source>
</evidence>
<evidence type="ECO:0000256" key="10">
    <source>
        <dbReference type="ARBA" id="ARBA00022840"/>
    </source>
</evidence>
<dbReference type="InterPro" id="IPR003661">
    <property type="entry name" value="HisK_dim/P_dom"/>
</dbReference>
<dbReference type="FunFam" id="3.30.565.10:FF:000006">
    <property type="entry name" value="Sensor histidine kinase WalK"/>
    <property type="match status" value="1"/>
</dbReference>
<evidence type="ECO:0000256" key="5">
    <source>
        <dbReference type="ARBA" id="ARBA00022553"/>
    </source>
</evidence>
<dbReference type="Proteomes" id="UP000286482">
    <property type="component" value="Unassembled WGS sequence"/>
</dbReference>
<evidence type="ECO:0000313" key="17">
    <source>
        <dbReference type="EMBL" id="RKF15779.1"/>
    </source>
</evidence>
<dbReference type="Pfam" id="PF02518">
    <property type="entry name" value="HATPase_c"/>
    <property type="match status" value="1"/>
</dbReference>
<evidence type="ECO:0000256" key="6">
    <source>
        <dbReference type="ARBA" id="ARBA00022679"/>
    </source>
</evidence>
<comment type="caution">
    <text evidence="17">The sequence shown here is derived from an EMBL/GenBank/DDBJ whole genome shotgun (WGS) entry which is preliminary data.</text>
</comment>
<dbReference type="PRINTS" id="PR00344">
    <property type="entry name" value="BCTRLSENSOR"/>
</dbReference>
<dbReference type="Gene3D" id="6.10.340.10">
    <property type="match status" value="1"/>
</dbReference>
<dbReference type="InterPro" id="IPR036890">
    <property type="entry name" value="HATPase_C_sf"/>
</dbReference>
<protein>
    <recommendedName>
        <fullName evidence="3">histidine kinase</fullName>
        <ecNumber evidence="3">2.7.13.3</ecNumber>
    </recommendedName>
</protein>
<evidence type="ECO:0000259" key="15">
    <source>
        <dbReference type="PROSITE" id="PS50109"/>
    </source>
</evidence>
<evidence type="ECO:0000256" key="11">
    <source>
        <dbReference type="ARBA" id="ARBA00022989"/>
    </source>
</evidence>
<evidence type="ECO:0000256" key="8">
    <source>
        <dbReference type="ARBA" id="ARBA00022741"/>
    </source>
</evidence>
<keyword evidence="8" id="KW-0547">Nucleotide-binding</keyword>
<dbReference type="GO" id="GO:0005886">
    <property type="term" value="C:plasma membrane"/>
    <property type="evidence" value="ECO:0007669"/>
    <property type="project" value="UniProtKB-SubCell"/>
</dbReference>
<keyword evidence="13 14" id="KW-0472">Membrane</keyword>
<gene>
    <name evidence="17" type="ORF">DBZ36_15495</name>
</gene>
<dbReference type="SMART" id="SM00387">
    <property type="entry name" value="HATPase_c"/>
    <property type="match status" value="1"/>
</dbReference>
<dbReference type="InterPro" id="IPR004358">
    <property type="entry name" value="Sig_transdc_His_kin-like_C"/>
</dbReference>
<dbReference type="GO" id="GO:0005524">
    <property type="term" value="F:ATP binding"/>
    <property type="evidence" value="ECO:0007669"/>
    <property type="project" value="UniProtKB-KW"/>
</dbReference>
<dbReference type="SMART" id="SM00304">
    <property type="entry name" value="HAMP"/>
    <property type="match status" value="1"/>
</dbReference>
<evidence type="ECO:0000256" key="7">
    <source>
        <dbReference type="ARBA" id="ARBA00022692"/>
    </source>
</evidence>
<organism evidence="17 18">
    <name type="scientific">Alginatibacterium sediminis</name>
    <dbReference type="NCBI Taxonomy" id="2164068"/>
    <lineage>
        <taxon>Bacteria</taxon>
        <taxon>Pseudomonadati</taxon>
        <taxon>Pseudomonadota</taxon>
        <taxon>Gammaproteobacteria</taxon>
        <taxon>Alteromonadales</taxon>
        <taxon>Alteromonadaceae</taxon>
        <taxon>Alginatibacterium</taxon>
    </lineage>
</organism>
<name>A0A420E8F2_9ALTE</name>
<dbReference type="EMBL" id="RAQO01000008">
    <property type="protein sequence ID" value="RKF15779.1"/>
    <property type="molecule type" value="Genomic_DNA"/>
</dbReference>
<feature type="transmembrane region" description="Helical" evidence="14">
    <location>
        <begin position="191"/>
        <end position="210"/>
    </location>
</feature>
<keyword evidence="10" id="KW-0067">ATP-binding</keyword>
<keyword evidence="4" id="KW-1003">Cell membrane</keyword>
<evidence type="ECO:0000256" key="1">
    <source>
        <dbReference type="ARBA" id="ARBA00000085"/>
    </source>
</evidence>
<dbReference type="EC" id="2.7.13.3" evidence="3"/>
<dbReference type="Gene3D" id="3.30.565.10">
    <property type="entry name" value="Histidine kinase-like ATPase, C-terminal domain"/>
    <property type="match status" value="1"/>
</dbReference>
<dbReference type="InterPro" id="IPR036097">
    <property type="entry name" value="HisK_dim/P_sf"/>
</dbReference>
<dbReference type="Gene3D" id="1.10.287.130">
    <property type="match status" value="1"/>
</dbReference>
<dbReference type="AlphaFoldDB" id="A0A420E8F2"/>
<dbReference type="CDD" id="cd06225">
    <property type="entry name" value="HAMP"/>
    <property type="match status" value="1"/>
</dbReference>
<dbReference type="PROSITE" id="PS50109">
    <property type="entry name" value="HIS_KIN"/>
    <property type="match status" value="1"/>
</dbReference>
<evidence type="ECO:0000256" key="12">
    <source>
        <dbReference type="ARBA" id="ARBA00023012"/>
    </source>
</evidence>
<evidence type="ECO:0000259" key="16">
    <source>
        <dbReference type="PROSITE" id="PS50885"/>
    </source>
</evidence>